<dbReference type="InterPro" id="IPR052924">
    <property type="entry name" value="OsmC/Ohr_hydroprdx_reductase"/>
</dbReference>
<dbReference type="Proteomes" id="UP000004980">
    <property type="component" value="Unassembled WGS sequence"/>
</dbReference>
<dbReference type="EMBL" id="AKAU01000078">
    <property type="protein sequence ID" value="EIN00494.1"/>
    <property type="molecule type" value="Genomic_DNA"/>
</dbReference>
<sequence>MVLALASMVSSDIARRPEAWASESPGSLTVPRGKNTTMNKSTGTSTQVTLQRTVEGTWRGGLRCDVAAGNFTVVVDEPASVGGTDCGPQPTDLLLASVASCFTLAVAYCAQKRAITLDSLSVKVTGIYDGPRFRSIAIDSRVGCASADVAMLVHAAKRVCYVTNTLQSEVNITVEASAA</sequence>
<evidence type="ECO:0000313" key="3">
    <source>
        <dbReference type="Proteomes" id="UP000004980"/>
    </source>
</evidence>
<evidence type="ECO:0000256" key="1">
    <source>
        <dbReference type="SAM" id="MobiDB-lite"/>
    </source>
</evidence>
<accession>A0ABN0FNX2</accession>
<dbReference type="PANTHER" id="PTHR35368">
    <property type="entry name" value="HYDROPEROXIDE REDUCTASE"/>
    <property type="match status" value="1"/>
</dbReference>
<dbReference type="Gene3D" id="3.30.300.20">
    <property type="match status" value="1"/>
</dbReference>
<gene>
    <name evidence="2" type="ORF">WQE_13816</name>
</gene>
<proteinExistence type="predicted"/>
<dbReference type="InterPro" id="IPR003718">
    <property type="entry name" value="OsmC/Ohr_fam"/>
</dbReference>
<name>A0ABN0FNX2_9BURK</name>
<dbReference type="PANTHER" id="PTHR35368:SF1">
    <property type="entry name" value="HYDROPEROXIDE REDUCTASE"/>
    <property type="match status" value="1"/>
</dbReference>
<evidence type="ECO:0000313" key="2">
    <source>
        <dbReference type="EMBL" id="EIN00494.1"/>
    </source>
</evidence>
<dbReference type="Pfam" id="PF02566">
    <property type="entry name" value="OsmC"/>
    <property type="match status" value="1"/>
</dbReference>
<dbReference type="InterPro" id="IPR036102">
    <property type="entry name" value="OsmC/Ohrsf"/>
</dbReference>
<feature type="compositionally biased region" description="Polar residues" evidence="1">
    <location>
        <begin position="34"/>
        <end position="46"/>
    </location>
</feature>
<dbReference type="SUPFAM" id="SSF82784">
    <property type="entry name" value="OsmC-like"/>
    <property type="match status" value="1"/>
</dbReference>
<dbReference type="InterPro" id="IPR015946">
    <property type="entry name" value="KH_dom-like_a/b"/>
</dbReference>
<comment type="caution">
    <text evidence="2">The sequence shown here is derived from an EMBL/GenBank/DDBJ whole genome shotgun (WGS) entry which is preliminary data.</text>
</comment>
<reference evidence="2 3" key="1">
    <citation type="journal article" date="2012" name="J. Bacteriol.">
        <title>Draft Genome Sequence of the Soil Bacterium Burkholderia terrae Strain BS001, Which Interacts with Fungal Surface Structures.</title>
        <authorList>
            <person name="Nazir R."/>
            <person name="Hansen M.A."/>
            <person name="Sorensen S."/>
            <person name="van Elsas J.D."/>
        </authorList>
    </citation>
    <scope>NUCLEOTIDE SEQUENCE [LARGE SCALE GENOMIC DNA]</scope>
    <source>
        <strain evidence="2 3">BS001</strain>
    </source>
</reference>
<protein>
    <submittedName>
        <fullName evidence="2">OsmC family protein</fullName>
    </submittedName>
</protein>
<feature type="region of interest" description="Disordered" evidence="1">
    <location>
        <begin position="20"/>
        <end position="46"/>
    </location>
</feature>
<organism evidence="2 3">
    <name type="scientific">Paraburkholderia hospita</name>
    <dbReference type="NCBI Taxonomy" id="169430"/>
    <lineage>
        <taxon>Bacteria</taxon>
        <taxon>Pseudomonadati</taxon>
        <taxon>Pseudomonadota</taxon>
        <taxon>Betaproteobacteria</taxon>
        <taxon>Burkholderiales</taxon>
        <taxon>Burkholderiaceae</taxon>
        <taxon>Paraburkholderia</taxon>
    </lineage>
</organism>
<keyword evidence="3" id="KW-1185">Reference proteome</keyword>